<dbReference type="InterPro" id="IPR036866">
    <property type="entry name" value="RibonucZ/Hydroxyglut_hydro"/>
</dbReference>
<dbReference type="CDD" id="cd07711">
    <property type="entry name" value="MBLAC1-like_MBL-fold"/>
    <property type="match status" value="1"/>
</dbReference>
<accession>A0ABP8DNQ4</accession>
<comment type="subunit">
    <text evidence="2">Homodimer.</text>
</comment>
<keyword evidence="9" id="KW-1185">Reference proteome</keyword>
<dbReference type="PANTHER" id="PTHR23200">
    <property type="entry name" value="METALLO-BETA-LACTAMASE DOMAIN-CONTAINING PROTEIN 1"/>
    <property type="match status" value="1"/>
</dbReference>
<dbReference type="Pfam" id="PF00753">
    <property type="entry name" value="Lactamase_B"/>
    <property type="match status" value="1"/>
</dbReference>
<evidence type="ECO:0000256" key="1">
    <source>
        <dbReference type="ARBA" id="ARBA00004514"/>
    </source>
</evidence>
<dbReference type="SUPFAM" id="SSF56281">
    <property type="entry name" value="Metallo-hydrolase/oxidoreductase"/>
    <property type="match status" value="1"/>
</dbReference>
<reference evidence="9" key="1">
    <citation type="journal article" date="2019" name="Int. J. Syst. Evol. Microbiol.">
        <title>The Global Catalogue of Microorganisms (GCM) 10K type strain sequencing project: providing services to taxonomists for standard genome sequencing and annotation.</title>
        <authorList>
            <consortium name="The Broad Institute Genomics Platform"/>
            <consortium name="The Broad Institute Genome Sequencing Center for Infectious Disease"/>
            <person name="Wu L."/>
            <person name="Ma J."/>
        </authorList>
    </citation>
    <scope>NUCLEOTIDE SEQUENCE [LARGE SCALE GENOMIC DNA]</scope>
    <source>
        <strain evidence="9">JCM 17441</strain>
    </source>
</reference>
<comment type="catalytic activity">
    <reaction evidence="5">
        <text>a ribonucleotidyl-ribonucleotide-RNA + H2O = a 3'-end ribonucleotide-RNA + a 5'-end 5'-phospho-ribonucleoside-RNA + H(+)</text>
        <dbReference type="Rhea" id="RHEA:68096"/>
        <dbReference type="Rhea" id="RHEA-COMP:15179"/>
        <dbReference type="Rhea" id="RHEA-COMP:17355"/>
        <dbReference type="Rhea" id="RHEA-COMP:17428"/>
        <dbReference type="ChEBI" id="CHEBI:15377"/>
        <dbReference type="ChEBI" id="CHEBI:15378"/>
        <dbReference type="ChEBI" id="CHEBI:74896"/>
        <dbReference type="ChEBI" id="CHEBI:138282"/>
        <dbReference type="ChEBI" id="CHEBI:173118"/>
    </reaction>
    <physiologicalReaction direction="left-to-right" evidence="5">
        <dbReference type="Rhea" id="RHEA:68097"/>
    </physiologicalReaction>
</comment>
<protein>
    <recommendedName>
        <fullName evidence="3">Metallo-beta-lactamase domain-containing protein 1</fullName>
    </recommendedName>
    <alternativeName>
        <fullName evidence="4">Endoribonuclease MBLAC1</fullName>
    </alternativeName>
</protein>
<evidence type="ECO:0000313" key="9">
    <source>
        <dbReference type="Proteomes" id="UP001500620"/>
    </source>
</evidence>
<dbReference type="PANTHER" id="PTHR23200:SF48">
    <property type="entry name" value="METALLO-BETA-LACTAMASE DOMAIN-CONTAINING PROTEIN 1"/>
    <property type="match status" value="1"/>
</dbReference>
<dbReference type="InterPro" id="IPR001279">
    <property type="entry name" value="Metallo-B-lactamas"/>
</dbReference>
<name>A0ABP8DNQ4_9ACTN</name>
<evidence type="ECO:0000256" key="6">
    <source>
        <dbReference type="ARBA" id="ARBA00045869"/>
    </source>
</evidence>
<evidence type="ECO:0000256" key="2">
    <source>
        <dbReference type="ARBA" id="ARBA00011738"/>
    </source>
</evidence>
<feature type="domain" description="Metallo-beta-lactamase" evidence="7">
    <location>
        <begin position="25"/>
        <end position="180"/>
    </location>
</feature>
<gene>
    <name evidence="8" type="ORF">GCM10022255_089720</name>
</gene>
<sequence>MSDQPRERTATYHLLHAGYVGDNVASTVALVRDGDVVLVTDPGMVRDRELILGPLREQGVAPEAVTDVVFSHHHPDHTLNAALFPGARFHDHWAIYEGDLWTDRDAEGWELTPSIRLIRTPGHTPEDITTLVGTPGGVVAFTHLWWSSDSEGDPFATDLDALHAGRARVLAVADVIVPGHGPAFRPTDRTPR</sequence>
<evidence type="ECO:0000259" key="7">
    <source>
        <dbReference type="SMART" id="SM00849"/>
    </source>
</evidence>
<dbReference type="EMBL" id="BAABAT010000041">
    <property type="protein sequence ID" value="GAA4260566.1"/>
    <property type="molecule type" value="Genomic_DNA"/>
</dbReference>
<comment type="subcellular location">
    <subcellularLocation>
        <location evidence="1">Cytoplasm</location>
        <location evidence="1">Cytosol</location>
    </subcellularLocation>
</comment>
<evidence type="ECO:0000256" key="4">
    <source>
        <dbReference type="ARBA" id="ARBA00032988"/>
    </source>
</evidence>
<dbReference type="RefSeq" id="WP_345137462.1">
    <property type="nucleotide sequence ID" value="NZ_BAABAT010000041.1"/>
</dbReference>
<organism evidence="8 9">
    <name type="scientific">Dactylosporangium darangshiense</name>
    <dbReference type="NCBI Taxonomy" id="579108"/>
    <lineage>
        <taxon>Bacteria</taxon>
        <taxon>Bacillati</taxon>
        <taxon>Actinomycetota</taxon>
        <taxon>Actinomycetes</taxon>
        <taxon>Micromonosporales</taxon>
        <taxon>Micromonosporaceae</taxon>
        <taxon>Dactylosporangium</taxon>
    </lineage>
</organism>
<comment type="function">
    <text evidence="6">Endoribonuclease that catalyzes the hydrolysis of histone-coding pre-mRNA 3'-end. Involved in histone pre-mRNA processing during the S-phase of the cell cycle, which is required for entering/progressing through S-phase. Cleaves histone pre-mRNA at a major and a minor cleavage site after the 5'-ACCCA-3' and the 5'-ACCCACA-3' sequence, respectively, and located downstream of the stem-loop. May require the presence of the HDE element located at the histone pre-RNA 3'-end to avoid non-specific cleavage.</text>
</comment>
<dbReference type="Proteomes" id="UP001500620">
    <property type="component" value="Unassembled WGS sequence"/>
</dbReference>
<comment type="caution">
    <text evidence="8">The sequence shown here is derived from an EMBL/GenBank/DDBJ whole genome shotgun (WGS) entry which is preliminary data.</text>
</comment>
<dbReference type="InterPro" id="IPR039344">
    <property type="entry name" value="MBLAC1"/>
</dbReference>
<dbReference type="Gene3D" id="3.60.15.10">
    <property type="entry name" value="Ribonuclease Z/Hydroxyacylglutathione hydrolase-like"/>
    <property type="match status" value="1"/>
</dbReference>
<dbReference type="SMART" id="SM00849">
    <property type="entry name" value="Lactamase_B"/>
    <property type="match status" value="1"/>
</dbReference>
<proteinExistence type="predicted"/>
<evidence type="ECO:0000313" key="8">
    <source>
        <dbReference type="EMBL" id="GAA4260566.1"/>
    </source>
</evidence>
<evidence type="ECO:0000256" key="5">
    <source>
        <dbReference type="ARBA" id="ARBA00044690"/>
    </source>
</evidence>
<evidence type="ECO:0000256" key="3">
    <source>
        <dbReference type="ARBA" id="ARBA00014856"/>
    </source>
</evidence>